<dbReference type="PANTHER" id="PTHR37299">
    <property type="entry name" value="TRANSCRIPTIONAL REGULATOR-RELATED"/>
    <property type="match status" value="1"/>
</dbReference>
<gene>
    <name evidence="6" type="primary">ypdB_2</name>
    <name evidence="6" type="ORF">Psch_02416</name>
</gene>
<feature type="domain" description="Response regulatory" evidence="4">
    <location>
        <begin position="2"/>
        <end position="113"/>
    </location>
</feature>
<dbReference type="InterPro" id="IPR001789">
    <property type="entry name" value="Sig_transdc_resp-reg_receiver"/>
</dbReference>
<dbReference type="SMART" id="SM00850">
    <property type="entry name" value="LytTR"/>
    <property type="match status" value="1"/>
</dbReference>
<dbReference type="Gene3D" id="3.40.50.2300">
    <property type="match status" value="1"/>
</dbReference>
<evidence type="ECO:0000256" key="1">
    <source>
        <dbReference type="ARBA" id="ARBA00018672"/>
    </source>
</evidence>
<dbReference type="RefSeq" id="WP_190240446.1">
    <property type="nucleotide sequence ID" value="NZ_QFGA01000002.1"/>
</dbReference>
<evidence type="ECO:0000313" key="6">
    <source>
        <dbReference type="EMBL" id="TEB05375.1"/>
    </source>
</evidence>
<proteinExistence type="predicted"/>
<reference evidence="6 7" key="1">
    <citation type="journal article" date="2018" name="Environ. Microbiol.">
        <title>Novel energy conservation strategies and behaviour of Pelotomaculum schinkii driving syntrophic propionate catabolism.</title>
        <authorList>
            <person name="Hidalgo-Ahumada C.A.P."/>
            <person name="Nobu M.K."/>
            <person name="Narihiro T."/>
            <person name="Tamaki H."/>
            <person name="Liu W.T."/>
            <person name="Kamagata Y."/>
            <person name="Stams A.J.M."/>
            <person name="Imachi H."/>
            <person name="Sousa D.Z."/>
        </authorList>
    </citation>
    <scope>NUCLEOTIDE SEQUENCE [LARGE SCALE GENOMIC DNA]</scope>
    <source>
        <strain evidence="6 7">HH</strain>
    </source>
</reference>
<accession>A0A4Y7R8T5</accession>
<dbReference type="SMART" id="SM00448">
    <property type="entry name" value="REC"/>
    <property type="match status" value="1"/>
</dbReference>
<dbReference type="PANTHER" id="PTHR37299:SF1">
    <property type="entry name" value="STAGE 0 SPORULATION PROTEIN A HOMOLOG"/>
    <property type="match status" value="1"/>
</dbReference>
<dbReference type="GO" id="GO:0000156">
    <property type="term" value="F:phosphorelay response regulator activity"/>
    <property type="evidence" value="ECO:0007669"/>
    <property type="project" value="InterPro"/>
</dbReference>
<protein>
    <recommendedName>
        <fullName evidence="1">Stage 0 sporulation protein A homolog</fullName>
    </recommendedName>
</protein>
<evidence type="ECO:0000259" key="4">
    <source>
        <dbReference type="PROSITE" id="PS50110"/>
    </source>
</evidence>
<evidence type="ECO:0000259" key="5">
    <source>
        <dbReference type="PROSITE" id="PS50930"/>
    </source>
</evidence>
<dbReference type="Gene3D" id="2.40.50.1020">
    <property type="entry name" value="LytTr DNA-binding domain"/>
    <property type="match status" value="1"/>
</dbReference>
<dbReference type="InterPro" id="IPR011006">
    <property type="entry name" value="CheY-like_superfamily"/>
</dbReference>
<evidence type="ECO:0000256" key="2">
    <source>
        <dbReference type="ARBA" id="ARBA00024867"/>
    </source>
</evidence>
<comment type="function">
    <text evidence="2">May play the central regulatory role in sporulation. It may be an element of the effector pathway responsible for the activation of sporulation genes in response to nutritional stress. Spo0A may act in concert with spo0H (a sigma factor) to control the expression of some genes that are critical to the sporulation process.</text>
</comment>
<keyword evidence="7" id="KW-1185">Reference proteome</keyword>
<sequence length="234" mass="26572">MNVVLAEDNPVELNYLKDLLTHEKNINIIGEASNGKEAYKLIKEHNPEVVFLDISMPDITGINLAKNIVDSTIIVFVTAYNEFAIEAFEVGSVDYLLKPFGPERLGLTLERIKKYLPQKSLNTVKKLAINSKGTITHIDISNITYIEKALGVQKTFINTIKNKYVTRKTLNYYESKLADFGFLRVHKSYIININKLEKLMPWGDKSYLAILNGVKDEVLVSRHYAPILKSLVQL</sequence>
<dbReference type="SUPFAM" id="SSF52172">
    <property type="entry name" value="CheY-like"/>
    <property type="match status" value="1"/>
</dbReference>
<dbReference type="AlphaFoldDB" id="A0A4Y7R8T5"/>
<dbReference type="GO" id="GO:0003677">
    <property type="term" value="F:DNA binding"/>
    <property type="evidence" value="ECO:0007669"/>
    <property type="project" value="InterPro"/>
</dbReference>
<keyword evidence="3" id="KW-0597">Phosphoprotein</keyword>
<name>A0A4Y7R8T5_9FIRM</name>
<feature type="modified residue" description="4-aspartylphosphate" evidence="3">
    <location>
        <position position="53"/>
    </location>
</feature>
<dbReference type="PROSITE" id="PS50930">
    <property type="entry name" value="HTH_LYTTR"/>
    <property type="match status" value="1"/>
</dbReference>
<evidence type="ECO:0000313" key="7">
    <source>
        <dbReference type="Proteomes" id="UP000298324"/>
    </source>
</evidence>
<dbReference type="InterPro" id="IPR046947">
    <property type="entry name" value="LytR-like"/>
</dbReference>
<evidence type="ECO:0000256" key="3">
    <source>
        <dbReference type="PROSITE-ProRule" id="PRU00169"/>
    </source>
</evidence>
<dbReference type="EMBL" id="QFGA01000002">
    <property type="protein sequence ID" value="TEB05375.1"/>
    <property type="molecule type" value="Genomic_DNA"/>
</dbReference>
<dbReference type="Pfam" id="PF00072">
    <property type="entry name" value="Response_reg"/>
    <property type="match status" value="1"/>
</dbReference>
<dbReference type="Pfam" id="PF04397">
    <property type="entry name" value="LytTR"/>
    <property type="match status" value="1"/>
</dbReference>
<feature type="domain" description="HTH LytTR-type" evidence="5">
    <location>
        <begin position="127"/>
        <end position="234"/>
    </location>
</feature>
<organism evidence="6 7">
    <name type="scientific">Pelotomaculum schinkii</name>
    <dbReference type="NCBI Taxonomy" id="78350"/>
    <lineage>
        <taxon>Bacteria</taxon>
        <taxon>Bacillati</taxon>
        <taxon>Bacillota</taxon>
        <taxon>Clostridia</taxon>
        <taxon>Eubacteriales</taxon>
        <taxon>Desulfotomaculaceae</taxon>
        <taxon>Pelotomaculum</taxon>
    </lineage>
</organism>
<dbReference type="PROSITE" id="PS50110">
    <property type="entry name" value="RESPONSE_REGULATORY"/>
    <property type="match status" value="1"/>
</dbReference>
<comment type="caution">
    <text evidence="6">The sequence shown here is derived from an EMBL/GenBank/DDBJ whole genome shotgun (WGS) entry which is preliminary data.</text>
</comment>
<dbReference type="Proteomes" id="UP000298324">
    <property type="component" value="Unassembled WGS sequence"/>
</dbReference>
<dbReference type="InterPro" id="IPR007492">
    <property type="entry name" value="LytTR_DNA-bd_dom"/>
</dbReference>